<dbReference type="PANTHER" id="PTHR22946:SF0">
    <property type="entry name" value="DIENELACTONE HYDROLASE DOMAIN-CONTAINING PROTEIN"/>
    <property type="match status" value="1"/>
</dbReference>
<organism evidence="4 5">
    <name type="scientific">Mycolicibacterium tusciae</name>
    <dbReference type="NCBI Taxonomy" id="75922"/>
    <lineage>
        <taxon>Bacteria</taxon>
        <taxon>Bacillati</taxon>
        <taxon>Actinomycetota</taxon>
        <taxon>Actinomycetes</taxon>
        <taxon>Mycobacteriales</taxon>
        <taxon>Mycobacteriaceae</taxon>
        <taxon>Mycolicibacterium</taxon>
    </lineage>
</organism>
<dbReference type="InterPro" id="IPR029058">
    <property type="entry name" value="AB_hydrolase_fold"/>
</dbReference>
<dbReference type="RefSeq" id="WP_083128244.1">
    <property type="nucleotide sequence ID" value="NZ_MVIM01000017.1"/>
</dbReference>
<keyword evidence="5" id="KW-1185">Reference proteome</keyword>
<name>A0A1X0JIW9_9MYCO</name>
<dbReference type="AlphaFoldDB" id="A0A1X0JIW9"/>
<sequence>MSSGARGGVLILPGGKPQSDETSRARQLANLRMEWLALALRRSLGGGVRLHRVQYRLRGWNGARRDPVHDAQAELDRMLTEVDPRRVVLVGHSMGGRVAAHLSAGSDIGGVVALAPWWPRDDADLVPVGCRLLVVHGTGDTRTDPRASREQTLRAKDRGVDAEWVGIPNAGHNLLSDWSRWHRLTAQFVARQIS</sequence>
<evidence type="ECO:0000256" key="1">
    <source>
        <dbReference type="ARBA" id="ARBA00038115"/>
    </source>
</evidence>
<dbReference type="STRING" id="75922.BST47_24285"/>
<dbReference type="PANTHER" id="PTHR22946">
    <property type="entry name" value="DIENELACTONE HYDROLASE DOMAIN-CONTAINING PROTEIN-RELATED"/>
    <property type="match status" value="1"/>
</dbReference>
<dbReference type="GO" id="GO:0016787">
    <property type="term" value="F:hydrolase activity"/>
    <property type="evidence" value="ECO:0007669"/>
    <property type="project" value="UniProtKB-KW"/>
</dbReference>
<reference evidence="4 5" key="1">
    <citation type="submission" date="2017-02" db="EMBL/GenBank/DDBJ databases">
        <title>The new phylogeny of genus Mycobacterium.</title>
        <authorList>
            <person name="Tortoli E."/>
            <person name="Trovato A."/>
            <person name="Cirillo D.M."/>
        </authorList>
    </citation>
    <scope>NUCLEOTIDE SEQUENCE [LARGE SCALE GENOMIC DNA]</scope>
    <source>
        <strain evidence="4 5">DSM 44338</strain>
    </source>
</reference>
<dbReference type="OrthoDB" id="3366509at2"/>
<dbReference type="Proteomes" id="UP000192411">
    <property type="component" value="Unassembled WGS sequence"/>
</dbReference>
<comment type="caution">
    <text evidence="4">The sequence shown here is derived from an EMBL/GenBank/DDBJ whole genome shotgun (WGS) entry which is preliminary data.</text>
</comment>
<gene>
    <name evidence="4" type="ORF">BST47_24285</name>
</gene>
<dbReference type="EMBL" id="MVIM01000017">
    <property type="protein sequence ID" value="ORB62197.1"/>
    <property type="molecule type" value="Genomic_DNA"/>
</dbReference>
<evidence type="ECO:0000256" key="2">
    <source>
        <dbReference type="SAM" id="MobiDB-lite"/>
    </source>
</evidence>
<dbReference type="Pfam" id="PF12697">
    <property type="entry name" value="Abhydrolase_6"/>
    <property type="match status" value="1"/>
</dbReference>
<protein>
    <submittedName>
        <fullName evidence="4">Alpha/beta hydrolase</fullName>
    </submittedName>
</protein>
<proteinExistence type="inferred from homology"/>
<feature type="domain" description="AB hydrolase-1" evidence="3">
    <location>
        <begin position="34"/>
        <end position="124"/>
    </location>
</feature>
<accession>A0A1X0JIW9</accession>
<dbReference type="InterPro" id="IPR050261">
    <property type="entry name" value="FrsA_esterase"/>
</dbReference>
<dbReference type="InterPro" id="IPR000073">
    <property type="entry name" value="AB_hydrolase_1"/>
</dbReference>
<comment type="similarity">
    <text evidence="1">Belongs to the AB hydrolase superfamily. FUS2 hydrolase family.</text>
</comment>
<evidence type="ECO:0000313" key="5">
    <source>
        <dbReference type="Proteomes" id="UP000192411"/>
    </source>
</evidence>
<keyword evidence="4" id="KW-0378">Hydrolase</keyword>
<evidence type="ECO:0000259" key="3">
    <source>
        <dbReference type="Pfam" id="PF12697"/>
    </source>
</evidence>
<evidence type="ECO:0000313" key="4">
    <source>
        <dbReference type="EMBL" id="ORB62197.1"/>
    </source>
</evidence>
<feature type="region of interest" description="Disordered" evidence="2">
    <location>
        <begin position="1"/>
        <end position="23"/>
    </location>
</feature>
<dbReference type="Gene3D" id="3.40.50.1820">
    <property type="entry name" value="alpha/beta hydrolase"/>
    <property type="match status" value="1"/>
</dbReference>
<dbReference type="SUPFAM" id="SSF53474">
    <property type="entry name" value="alpha/beta-Hydrolases"/>
    <property type="match status" value="1"/>
</dbReference>